<keyword evidence="4" id="KW-0808">Transferase</keyword>
<feature type="compositionally biased region" description="Basic and acidic residues" evidence="7">
    <location>
        <begin position="22"/>
        <end position="41"/>
    </location>
</feature>
<dbReference type="OrthoDB" id="20105at2759"/>
<keyword evidence="5" id="KW-0949">S-adenosyl-L-methionine</keyword>
<dbReference type="AlphaFoldDB" id="A0A4U0V9N6"/>
<evidence type="ECO:0000256" key="4">
    <source>
        <dbReference type="ARBA" id="ARBA00022679"/>
    </source>
</evidence>
<feature type="compositionally biased region" description="Polar residues" evidence="7">
    <location>
        <begin position="383"/>
        <end position="395"/>
    </location>
</feature>
<feature type="compositionally biased region" description="Basic and acidic residues" evidence="7">
    <location>
        <begin position="302"/>
        <end position="316"/>
    </location>
</feature>
<keyword evidence="2" id="KW-0698">rRNA processing</keyword>
<feature type="compositionally biased region" description="Polar residues" evidence="7">
    <location>
        <begin position="1"/>
        <end position="12"/>
    </location>
</feature>
<keyword evidence="3" id="KW-0489">Methyltransferase</keyword>
<feature type="region of interest" description="Disordered" evidence="7">
    <location>
        <begin position="374"/>
        <end position="395"/>
    </location>
</feature>
<sequence length="692" mass="75548">MPHPPSQWQGQEDSMRNWLAAKAEEDKRKQEEEKTRQEGYRLEQRRIEQSMLRESLQAGVPPSMVPMIYAGIGGSNLANGSMELLQQYAGQLQAAQQQIQQQGSPELRRETRMINQAPAPYGAAQPAQQQGMQTQAVEPMQANAPLQTTFSAYQPGIQRAAPAFAPRSATHTQLPRLTTNEMYVQQPPTGNPGSAHPLQQSQTVSQDQPASSPSIYFHHWVPPGESKGQPHTPASKDAPLSAHPSSHGLEGEYKESPRKRKAQGGHQPNPPPSAGPQYTSPPFASAMRKSGHARSRSITSAKESESRPDSRREAEAQRPTQLEAGDDARLRERREERPVPVPPDLRPECEALAFRTPSLSLTLQHPYRIPTLQLSAPGHRHTSSASSTRWKTRQSTDSYAREAKVAGLKSRAAFKLLEINAKYRLFHPGDTVVDLGYAPGSWSQVAVNRTAPGGRVVGIDVIPAQPPRGVSTLQGDFLSLAIREEMRAFVADPERGRARVAGGLSHSRGEGGDLGGGVTEEQLDEESKGVVELGKAATEAPTVSKPSVIKAATANSVQKAQDLAAGRMVNVVLSDMCEPWPLATSTWVKSVSNPWGRMMNTSGMAFRDHAGSMDLCLAALEFAYDTLATSGNFLCKFYQGGEDQALEARLKKLFEKVYRIKPDSSRKESKEAYLVGLRRRPGVVREAVLGEG</sequence>
<evidence type="ECO:0000313" key="9">
    <source>
        <dbReference type="EMBL" id="TKA45601.1"/>
    </source>
</evidence>
<evidence type="ECO:0000256" key="7">
    <source>
        <dbReference type="SAM" id="MobiDB-lite"/>
    </source>
</evidence>
<evidence type="ECO:0000256" key="2">
    <source>
        <dbReference type="ARBA" id="ARBA00022552"/>
    </source>
</evidence>
<dbReference type="Pfam" id="PF10846">
    <property type="entry name" value="DUF2722"/>
    <property type="match status" value="1"/>
</dbReference>
<dbReference type="Proteomes" id="UP000310066">
    <property type="component" value="Unassembled WGS sequence"/>
</dbReference>
<dbReference type="InterPro" id="IPR002877">
    <property type="entry name" value="RNA_MeTrfase_FtsJ_dom"/>
</dbReference>
<evidence type="ECO:0000313" key="10">
    <source>
        <dbReference type="Proteomes" id="UP000310066"/>
    </source>
</evidence>
<dbReference type="Pfam" id="PF01728">
    <property type="entry name" value="FtsJ"/>
    <property type="match status" value="1"/>
</dbReference>
<feature type="domain" description="Ribosomal RNA methyltransferase FtsJ" evidence="8">
    <location>
        <begin position="409"/>
        <end position="679"/>
    </location>
</feature>
<accession>A0A4U0V9N6</accession>
<dbReference type="SUPFAM" id="SSF53335">
    <property type="entry name" value="S-adenosyl-L-methionine-dependent methyltransferases"/>
    <property type="match status" value="1"/>
</dbReference>
<dbReference type="InterPro" id="IPR021216">
    <property type="entry name" value="DUF2722"/>
</dbReference>
<comment type="similarity">
    <text evidence="1">Belongs to the class I-like SAM-binding methyltransferase superfamily. RNA methyltransferase RlmE family.</text>
</comment>
<dbReference type="InterPro" id="IPR015507">
    <property type="entry name" value="rRNA-MeTfrase_E"/>
</dbReference>
<evidence type="ECO:0000256" key="6">
    <source>
        <dbReference type="ARBA" id="ARBA00041184"/>
    </source>
</evidence>
<reference evidence="9 10" key="1">
    <citation type="submission" date="2017-03" db="EMBL/GenBank/DDBJ databases">
        <title>Genomes of endolithic fungi from Antarctica.</title>
        <authorList>
            <person name="Coleine C."/>
            <person name="Masonjones S."/>
            <person name="Stajich J.E."/>
        </authorList>
    </citation>
    <scope>NUCLEOTIDE SEQUENCE [LARGE SCALE GENOMIC DNA]</scope>
    <source>
        <strain evidence="9 10">CCFEE 5311</strain>
    </source>
</reference>
<proteinExistence type="inferred from homology"/>
<evidence type="ECO:0000259" key="8">
    <source>
        <dbReference type="Pfam" id="PF01728"/>
    </source>
</evidence>
<evidence type="ECO:0000256" key="3">
    <source>
        <dbReference type="ARBA" id="ARBA00022603"/>
    </source>
</evidence>
<evidence type="ECO:0000256" key="5">
    <source>
        <dbReference type="ARBA" id="ARBA00022691"/>
    </source>
</evidence>
<dbReference type="HAMAP" id="MF_01547">
    <property type="entry name" value="RNA_methyltr_E"/>
    <property type="match status" value="1"/>
</dbReference>
<feature type="compositionally biased region" description="Polar residues" evidence="7">
    <location>
        <begin position="183"/>
        <end position="214"/>
    </location>
</feature>
<comment type="caution">
    <text evidence="9">The sequence shown here is derived from an EMBL/GenBank/DDBJ whole genome shotgun (WGS) entry which is preliminary data.</text>
</comment>
<organism evidence="9 10">
    <name type="scientific">Friedmanniomyces endolithicus</name>
    <dbReference type="NCBI Taxonomy" id="329885"/>
    <lineage>
        <taxon>Eukaryota</taxon>
        <taxon>Fungi</taxon>
        <taxon>Dikarya</taxon>
        <taxon>Ascomycota</taxon>
        <taxon>Pezizomycotina</taxon>
        <taxon>Dothideomycetes</taxon>
        <taxon>Dothideomycetidae</taxon>
        <taxon>Mycosphaerellales</taxon>
        <taxon>Teratosphaeriaceae</taxon>
        <taxon>Friedmanniomyces</taxon>
    </lineage>
</organism>
<name>A0A4U0V9N6_9PEZI</name>
<feature type="region of interest" description="Disordered" evidence="7">
    <location>
        <begin position="1"/>
        <end position="41"/>
    </location>
</feature>
<feature type="compositionally biased region" description="Basic and acidic residues" evidence="7">
    <location>
        <begin position="326"/>
        <end position="338"/>
    </location>
</feature>
<dbReference type="Gene3D" id="3.40.50.150">
    <property type="entry name" value="Vaccinia Virus protein VP39"/>
    <property type="match status" value="1"/>
</dbReference>
<protein>
    <recommendedName>
        <fullName evidence="6">rRNA methyltransferase 2, mitochondrial</fullName>
    </recommendedName>
</protein>
<dbReference type="GO" id="GO:0005739">
    <property type="term" value="C:mitochondrion"/>
    <property type="evidence" value="ECO:0007669"/>
    <property type="project" value="TreeGrafter"/>
</dbReference>
<dbReference type="STRING" id="329885.A0A4U0V9N6"/>
<dbReference type="PANTHER" id="PTHR10920:SF18">
    <property type="entry name" value="RRNA METHYLTRANSFERASE 2, MITOCHONDRIAL"/>
    <property type="match status" value="1"/>
</dbReference>
<gene>
    <name evidence="9" type="ORF">B0A54_04140</name>
</gene>
<dbReference type="InterPro" id="IPR029063">
    <property type="entry name" value="SAM-dependent_MTases_sf"/>
</dbReference>
<evidence type="ECO:0000256" key="1">
    <source>
        <dbReference type="ARBA" id="ARBA00009258"/>
    </source>
</evidence>
<feature type="region of interest" description="Disordered" evidence="7">
    <location>
        <begin position="183"/>
        <end position="348"/>
    </location>
</feature>
<dbReference type="GO" id="GO:0008650">
    <property type="term" value="F:rRNA (uridine-2'-O-)-methyltransferase activity"/>
    <property type="evidence" value="ECO:0007669"/>
    <property type="project" value="TreeGrafter"/>
</dbReference>
<dbReference type="InterPro" id="IPR050082">
    <property type="entry name" value="RNA_methyltr_RlmE"/>
</dbReference>
<dbReference type="PANTHER" id="PTHR10920">
    <property type="entry name" value="RIBOSOMAL RNA METHYLTRANSFERASE"/>
    <property type="match status" value="1"/>
</dbReference>
<dbReference type="EMBL" id="NAJP01000011">
    <property type="protein sequence ID" value="TKA45601.1"/>
    <property type="molecule type" value="Genomic_DNA"/>
</dbReference>